<dbReference type="SUPFAM" id="SSF56112">
    <property type="entry name" value="Protein kinase-like (PK-like)"/>
    <property type="match status" value="1"/>
</dbReference>
<proteinExistence type="predicted"/>
<protein>
    <recommendedName>
        <fullName evidence="1">Aminoglycoside phosphotransferase domain-containing protein</fullName>
    </recommendedName>
</protein>
<accession>A0A2P2FM45</accession>
<dbReference type="AlphaFoldDB" id="A0A2P2FM45"/>
<feature type="domain" description="Aminoglycoside phosphotransferase" evidence="1">
    <location>
        <begin position="142"/>
        <end position="252"/>
    </location>
</feature>
<evidence type="ECO:0000313" key="3">
    <source>
        <dbReference type="Proteomes" id="UP000256220"/>
    </source>
</evidence>
<comment type="caution">
    <text evidence="2">The sequence shown here is derived from an EMBL/GenBank/DDBJ whole genome shotgun (WGS) entry which is preliminary data.</text>
</comment>
<dbReference type="Pfam" id="PF01636">
    <property type="entry name" value="APH"/>
    <property type="match status" value="1"/>
</dbReference>
<sequence length="297" mass="32834">MITRTDTLNGMADVTLSTPLQPRDLRKESVDEVLSRVEAGLGVVLDRATVTRKRRSVGARSDRGTWVRIEFRPLAKIVAQGQAADGTEAANLLSDIAKPAWYAALSWHAGDAQVVWRADEVEFVTDAPLQRRMMRDVSLSAAWWATFNASLDSLAGQRTTRIATPDTEVITQSLVTREIERAFPGQVDSTLTGPWVPAHADLNWANLTWPGCWIIDWEDWGMAPRGLDSANLWASSLGIPGLAERVRQERRADMETRPGMVMALFCCAKILNDSSIPAELREIVTREASAVVADLQR</sequence>
<reference evidence="2 3" key="1">
    <citation type="journal article" date="2014" name="Genome Announc.">
        <title>Draft Genome Sequence of Amycolatopsis lurida NRRL 2430, Producer of the Glycopeptide Family Antibiotic Ristocetin.</title>
        <authorList>
            <person name="Kwun M.J."/>
            <person name="Hong H.J."/>
        </authorList>
    </citation>
    <scope>NUCLEOTIDE SEQUENCE [LARGE SCALE GENOMIC DNA]</scope>
    <source>
        <strain evidence="2 3">NRRL 2430</strain>
    </source>
</reference>
<dbReference type="EMBL" id="JFBM01000030">
    <property type="protein sequence ID" value="KFU77796.1"/>
    <property type="molecule type" value="Genomic_DNA"/>
</dbReference>
<dbReference type="Proteomes" id="UP000256220">
    <property type="component" value="Unassembled WGS sequence"/>
</dbReference>
<evidence type="ECO:0000259" key="1">
    <source>
        <dbReference type="Pfam" id="PF01636"/>
    </source>
</evidence>
<dbReference type="InterPro" id="IPR002575">
    <property type="entry name" value="Aminoglycoside_PTrfase"/>
</dbReference>
<gene>
    <name evidence="2" type="ORF">BB31_29465</name>
</gene>
<organism evidence="2 3">
    <name type="scientific">Amycolatopsis lurida NRRL 2430</name>
    <dbReference type="NCBI Taxonomy" id="1460371"/>
    <lineage>
        <taxon>Bacteria</taxon>
        <taxon>Bacillati</taxon>
        <taxon>Actinomycetota</taxon>
        <taxon>Actinomycetes</taxon>
        <taxon>Pseudonocardiales</taxon>
        <taxon>Pseudonocardiaceae</taxon>
        <taxon>Amycolatopsis</taxon>
    </lineage>
</organism>
<evidence type="ECO:0000313" key="2">
    <source>
        <dbReference type="EMBL" id="KFU77796.1"/>
    </source>
</evidence>
<dbReference type="InterPro" id="IPR011009">
    <property type="entry name" value="Kinase-like_dom_sf"/>
</dbReference>
<keyword evidence="3" id="KW-1185">Reference proteome</keyword>
<name>A0A2P2FM45_AMYLU</name>